<accession>A0A545TQZ3</accession>
<comment type="caution">
    <text evidence="1">The sequence shown here is derived from an EMBL/GenBank/DDBJ whole genome shotgun (WGS) entry which is preliminary data.</text>
</comment>
<gene>
    <name evidence="1" type="ORF">FKG95_13035</name>
</gene>
<dbReference type="PANTHER" id="PTHR42850:SF4">
    <property type="entry name" value="ZINC-DEPENDENT ENDOPOLYPHOSPHATASE"/>
    <property type="match status" value="1"/>
</dbReference>
<dbReference type="InterPro" id="IPR050126">
    <property type="entry name" value="Ap4A_hydrolase"/>
</dbReference>
<dbReference type="InterPro" id="IPR029052">
    <property type="entry name" value="Metallo-depent_PP-like"/>
</dbReference>
<dbReference type="OrthoDB" id="9807890at2"/>
<dbReference type="SUPFAM" id="SSF56300">
    <property type="entry name" value="Metallo-dependent phosphatases"/>
    <property type="match status" value="1"/>
</dbReference>
<dbReference type="GO" id="GO:0005737">
    <property type="term" value="C:cytoplasm"/>
    <property type="evidence" value="ECO:0007669"/>
    <property type="project" value="TreeGrafter"/>
</dbReference>
<dbReference type="GO" id="GO:0016791">
    <property type="term" value="F:phosphatase activity"/>
    <property type="evidence" value="ECO:0007669"/>
    <property type="project" value="TreeGrafter"/>
</dbReference>
<dbReference type="RefSeq" id="WP_142896818.1">
    <property type="nucleotide sequence ID" value="NZ_ML660055.1"/>
</dbReference>
<dbReference type="GO" id="GO:0008803">
    <property type="term" value="F:bis(5'-nucleosyl)-tetraphosphatase (symmetrical) activity"/>
    <property type="evidence" value="ECO:0007669"/>
    <property type="project" value="TreeGrafter"/>
</dbReference>
<organism evidence="1 2">
    <name type="scientific">Denitrobaculum tricleocarpae</name>
    <dbReference type="NCBI Taxonomy" id="2591009"/>
    <lineage>
        <taxon>Bacteria</taxon>
        <taxon>Pseudomonadati</taxon>
        <taxon>Pseudomonadota</taxon>
        <taxon>Alphaproteobacteria</taxon>
        <taxon>Rhodospirillales</taxon>
        <taxon>Rhodospirillaceae</taxon>
        <taxon>Denitrobaculum</taxon>
    </lineage>
</organism>
<dbReference type="Gene3D" id="3.60.21.10">
    <property type="match status" value="1"/>
</dbReference>
<dbReference type="EMBL" id="VHSH01000004">
    <property type="protein sequence ID" value="TQV79638.1"/>
    <property type="molecule type" value="Genomic_DNA"/>
</dbReference>
<dbReference type="AlphaFoldDB" id="A0A545TQZ3"/>
<dbReference type="Proteomes" id="UP000315252">
    <property type="component" value="Unassembled WGS sequence"/>
</dbReference>
<proteinExistence type="predicted"/>
<protein>
    <recommendedName>
        <fullName evidence="3">Serine/threonine protein phosphatase</fullName>
    </recommendedName>
</protein>
<keyword evidence="2" id="KW-1185">Reference proteome</keyword>
<dbReference type="GO" id="GO:0110154">
    <property type="term" value="P:RNA decapping"/>
    <property type="evidence" value="ECO:0007669"/>
    <property type="project" value="TreeGrafter"/>
</dbReference>
<reference evidence="1 2" key="1">
    <citation type="submission" date="2019-06" db="EMBL/GenBank/DDBJ databases">
        <title>Whole genome sequence for Rhodospirillaceae sp. R148.</title>
        <authorList>
            <person name="Wang G."/>
        </authorList>
    </citation>
    <scope>NUCLEOTIDE SEQUENCE [LARGE SCALE GENOMIC DNA]</scope>
    <source>
        <strain evidence="1 2">R148</strain>
    </source>
</reference>
<name>A0A545TQZ3_9PROT</name>
<evidence type="ECO:0008006" key="3">
    <source>
        <dbReference type="Google" id="ProtNLM"/>
    </source>
</evidence>
<evidence type="ECO:0000313" key="2">
    <source>
        <dbReference type="Proteomes" id="UP000315252"/>
    </source>
</evidence>
<dbReference type="PANTHER" id="PTHR42850">
    <property type="entry name" value="METALLOPHOSPHOESTERASE"/>
    <property type="match status" value="1"/>
</dbReference>
<sequence length="266" mass="30009">MRDRQKFAVLRAARRIWTISSVHGEADRLDRLHAQLEGRLRRGDRVVYLGNVIGRGENIRQTLDHIIEFRRGFLALHQNFPEDIAFLRGGQEEMWQKLLQLQFASDPRGVLSWMLDQGVGATLEAYGSSAKEGLREAASGPLQLTRWTGRLRSAIQDNPGHYQIMNEIRRAAYTSDRRVLFVHTGLDPTRPLETQKDSFWWSSAAFARLKEPYGDFQRIVRGYDPAHPGLETGDYTVTLDAGCGFGGPLMAACLTPEGDVIETLEA</sequence>
<evidence type="ECO:0000313" key="1">
    <source>
        <dbReference type="EMBL" id="TQV79638.1"/>
    </source>
</evidence>